<evidence type="ECO:0000256" key="1">
    <source>
        <dbReference type="SAM" id="SignalP"/>
    </source>
</evidence>
<proteinExistence type="predicted"/>
<protein>
    <recommendedName>
        <fullName evidence="4">Lipoprotein</fullName>
    </recommendedName>
</protein>
<dbReference type="AlphaFoldDB" id="A0AA43B030"/>
<sequence>MMLPRPRLALSALAFSLALSGCATQPFSSTEGTMDDPRYAQLLDLIDEALKSDMAVVLVADLTPHPTLGDALAMTKYTTRVIWMNEAAPQVTFSRSFQTNSLQKDTKTPLLFNSFEVHILPPGKYLLTGGDDYKLNALLDEVGAQSGPVGSGRGANGTSYLSPELYREFYKQTNWHDASYGTQTGSRTVCTAVHAASGACVSWGEQQYSQTTQTGAAGYREDTQYRDIPAIKIQSRIPPKQALASFTLKAGQLVLSQRMHLKTPSYKYRQSACRAVEAKMIECPLEDMTVYTRPAPMEFSQKLIARRKNVSAEHQQLLAKLQPMQITTLGKQGMEDPVWGVPVSLRKGK</sequence>
<keyword evidence="1" id="KW-0732">Signal</keyword>
<dbReference type="RefSeq" id="WP_280026387.1">
    <property type="nucleotide sequence ID" value="NZ_CBDEUO010000012.1"/>
</dbReference>
<comment type="caution">
    <text evidence="2">The sequence shown here is derived from an EMBL/GenBank/DDBJ whole genome shotgun (WGS) entry which is preliminary data.</text>
</comment>
<dbReference type="PROSITE" id="PS51257">
    <property type="entry name" value="PROKAR_LIPOPROTEIN"/>
    <property type="match status" value="1"/>
</dbReference>
<reference evidence="2" key="1">
    <citation type="submission" date="2022-09" db="EMBL/GenBank/DDBJ databases">
        <title>Intensive care unit water sources are persistently colonized with multi-drug resistant bacteria and are the site of extensive horizontal gene transfer of antibiotic resistance genes.</title>
        <authorList>
            <person name="Diorio-Toth L."/>
        </authorList>
    </citation>
    <scope>NUCLEOTIDE SEQUENCE</scope>
    <source>
        <strain evidence="2">GD03676</strain>
    </source>
</reference>
<gene>
    <name evidence="2" type="ORF">N5K24_08345</name>
</gene>
<organism evidence="2 3">
    <name type="scientific">Achromobacter marplatensis</name>
    <dbReference type="NCBI Taxonomy" id="470868"/>
    <lineage>
        <taxon>Bacteria</taxon>
        <taxon>Pseudomonadati</taxon>
        <taxon>Pseudomonadota</taxon>
        <taxon>Betaproteobacteria</taxon>
        <taxon>Burkholderiales</taxon>
        <taxon>Alcaligenaceae</taxon>
        <taxon>Achromobacter</taxon>
    </lineage>
</organism>
<evidence type="ECO:0000313" key="3">
    <source>
        <dbReference type="Proteomes" id="UP001161276"/>
    </source>
</evidence>
<feature type="chain" id="PRO_5041390712" description="Lipoprotein" evidence="1">
    <location>
        <begin position="24"/>
        <end position="349"/>
    </location>
</feature>
<name>A0AA43B030_9BURK</name>
<evidence type="ECO:0008006" key="4">
    <source>
        <dbReference type="Google" id="ProtNLM"/>
    </source>
</evidence>
<evidence type="ECO:0000313" key="2">
    <source>
        <dbReference type="EMBL" id="MDH2050405.1"/>
    </source>
</evidence>
<accession>A0AA43B030</accession>
<feature type="signal peptide" evidence="1">
    <location>
        <begin position="1"/>
        <end position="23"/>
    </location>
</feature>
<dbReference type="Proteomes" id="UP001161276">
    <property type="component" value="Unassembled WGS sequence"/>
</dbReference>
<dbReference type="EMBL" id="JAOCKG010000003">
    <property type="protein sequence ID" value="MDH2050405.1"/>
    <property type="molecule type" value="Genomic_DNA"/>
</dbReference>